<dbReference type="PATRIC" id="fig|1263870.3.peg.4786"/>
<dbReference type="AlphaFoldDB" id="M5TXU7"/>
<dbReference type="Proteomes" id="UP000011885">
    <property type="component" value="Unassembled WGS sequence"/>
</dbReference>
<comment type="caution">
    <text evidence="1">The sequence shown here is derived from an EMBL/GenBank/DDBJ whole genome shotgun (WGS) entry which is preliminary data.</text>
</comment>
<name>M5TXU7_9BACT</name>
<proteinExistence type="predicted"/>
<reference evidence="1 2" key="1">
    <citation type="journal article" date="2013" name="Mar. Genomics">
        <title>Expression of sulfatases in Rhodopirellula baltica and the diversity of sulfatases in the genus Rhodopirellula.</title>
        <authorList>
            <person name="Wegner C.E."/>
            <person name="Richter-Heitmann T."/>
            <person name="Klindworth A."/>
            <person name="Klockow C."/>
            <person name="Richter M."/>
            <person name="Achstetter T."/>
            <person name="Glockner F.O."/>
            <person name="Harder J."/>
        </authorList>
    </citation>
    <scope>NUCLEOTIDE SEQUENCE [LARGE SCALE GENOMIC DNA]</scope>
    <source>
        <strain evidence="1 2">SM41</strain>
    </source>
</reference>
<evidence type="ECO:0000313" key="2">
    <source>
        <dbReference type="Proteomes" id="UP000011885"/>
    </source>
</evidence>
<protein>
    <submittedName>
        <fullName evidence="1">Uncharacterized protein</fullName>
    </submittedName>
</protein>
<sequence>MSRVERFGSHVHRYLPRLSPFLAWIASGDNRRHIADKPAFTPPVAV</sequence>
<gene>
    <name evidence="1" type="ORF">RSSM_04522</name>
</gene>
<accession>M5TXU7</accession>
<dbReference type="EMBL" id="ANOH01000307">
    <property type="protein sequence ID" value="EMI54047.1"/>
    <property type="molecule type" value="Genomic_DNA"/>
</dbReference>
<evidence type="ECO:0000313" key="1">
    <source>
        <dbReference type="EMBL" id="EMI54047.1"/>
    </source>
</evidence>
<organism evidence="1 2">
    <name type="scientific">Rhodopirellula sallentina SM41</name>
    <dbReference type="NCBI Taxonomy" id="1263870"/>
    <lineage>
        <taxon>Bacteria</taxon>
        <taxon>Pseudomonadati</taxon>
        <taxon>Planctomycetota</taxon>
        <taxon>Planctomycetia</taxon>
        <taxon>Pirellulales</taxon>
        <taxon>Pirellulaceae</taxon>
        <taxon>Rhodopirellula</taxon>
    </lineage>
</organism>
<keyword evidence="2" id="KW-1185">Reference proteome</keyword>